<organism evidence="5 6">
    <name type="scientific">Meloidogyne enterolobii</name>
    <name type="common">Root-knot nematode worm</name>
    <name type="synonym">Meloidogyne mayaguensis</name>
    <dbReference type="NCBI Taxonomy" id="390850"/>
    <lineage>
        <taxon>Eukaryota</taxon>
        <taxon>Metazoa</taxon>
        <taxon>Ecdysozoa</taxon>
        <taxon>Nematoda</taxon>
        <taxon>Chromadorea</taxon>
        <taxon>Rhabditida</taxon>
        <taxon>Tylenchina</taxon>
        <taxon>Tylenchomorpha</taxon>
        <taxon>Tylenchoidea</taxon>
        <taxon>Meloidogynidae</taxon>
        <taxon>Meloidogyninae</taxon>
        <taxon>Meloidogyne</taxon>
    </lineage>
</organism>
<accession>A0A6V7W7D6</accession>
<dbReference type="PANTHER" id="PTHR22907">
    <property type="entry name" value="GH04558P"/>
    <property type="match status" value="1"/>
</dbReference>
<comment type="caution">
    <text evidence="5">The sequence shown here is derived from an EMBL/GenBank/DDBJ whole genome shotgun (WGS) entry which is preliminary data.</text>
</comment>
<proteinExistence type="predicted"/>
<dbReference type="PANTHER" id="PTHR22907:SF57">
    <property type="entry name" value="CUTICLIN-4"/>
    <property type="match status" value="1"/>
</dbReference>
<feature type="chain" id="PRO_5028217788" description="ZP domain-containing protein" evidence="3">
    <location>
        <begin position="20"/>
        <end position="161"/>
    </location>
</feature>
<name>A0A6V7W7D6_MELEN</name>
<feature type="signal peptide" evidence="3">
    <location>
        <begin position="1"/>
        <end position="19"/>
    </location>
</feature>
<feature type="domain" description="ZP" evidence="4">
    <location>
        <begin position="45"/>
        <end position="161"/>
    </location>
</feature>
<dbReference type="OrthoDB" id="6139674at2759"/>
<keyword evidence="1" id="KW-0193">Cuticle</keyword>
<dbReference type="AlphaFoldDB" id="A0A6V7W7D6"/>
<evidence type="ECO:0000313" key="6">
    <source>
        <dbReference type="Proteomes" id="UP000580250"/>
    </source>
</evidence>
<evidence type="ECO:0000259" key="4">
    <source>
        <dbReference type="PROSITE" id="PS51034"/>
    </source>
</evidence>
<dbReference type="Pfam" id="PF25057">
    <property type="entry name" value="CUT_N"/>
    <property type="match status" value="1"/>
</dbReference>
<reference evidence="5 6" key="1">
    <citation type="submission" date="2020-08" db="EMBL/GenBank/DDBJ databases">
        <authorList>
            <person name="Koutsovoulos G."/>
            <person name="Danchin GJ E."/>
        </authorList>
    </citation>
    <scope>NUCLEOTIDE SEQUENCE [LARGE SCALE GENOMIC DNA]</scope>
</reference>
<dbReference type="GO" id="GO:0042302">
    <property type="term" value="F:structural constituent of cuticle"/>
    <property type="evidence" value="ECO:0007669"/>
    <property type="project" value="UniProtKB-KW"/>
</dbReference>
<dbReference type="InterPro" id="IPR056953">
    <property type="entry name" value="CUT_N"/>
</dbReference>
<dbReference type="EMBL" id="CAJEWN010000456">
    <property type="protein sequence ID" value="CAD2183083.1"/>
    <property type="molecule type" value="Genomic_DNA"/>
</dbReference>
<dbReference type="InterPro" id="IPR051962">
    <property type="entry name" value="Cuticlin"/>
</dbReference>
<dbReference type="PROSITE" id="PS51034">
    <property type="entry name" value="ZP_2"/>
    <property type="match status" value="1"/>
</dbReference>
<evidence type="ECO:0000256" key="1">
    <source>
        <dbReference type="ARBA" id="ARBA00022460"/>
    </source>
</evidence>
<gene>
    <name evidence="5" type="ORF">MENT_LOCUS35347</name>
</gene>
<keyword evidence="2 3" id="KW-0732">Signal</keyword>
<protein>
    <recommendedName>
        <fullName evidence="4">ZP domain-containing protein</fullName>
    </recommendedName>
</protein>
<dbReference type="InterPro" id="IPR001507">
    <property type="entry name" value="ZP_dom"/>
</dbReference>
<evidence type="ECO:0000256" key="2">
    <source>
        <dbReference type="ARBA" id="ARBA00022729"/>
    </source>
</evidence>
<evidence type="ECO:0000313" key="5">
    <source>
        <dbReference type="EMBL" id="CAD2183083.1"/>
    </source>
</evidence>
<evidence type="ECO:0000256" key="3">
    <source>
        <dbReference type="SAM" id="SignalP"/>
    </source>
</evidence>
<sequence length="161" mass="18195">MCLHFYLILFLILLNGLVCQDTYQTGQVVNQKMEENGVVGEPTVQCGIDSLSLEIKTNNPFSGRLFISGFSQEKHCQLLGNGSLQRLQFTVQFGQCGLRRSRELNGISVQTIVIVSFHPIFVTKLDRAYRLNCFYTETRKTFTQHLEVGQLTTSGKPISKE</sequence>
<dbReference type="Proteomes" id="UP000580250">
    <property type="component" value="Unassembled WGS sequence"/>
</dbReference>